<feature type="transmembrane region" description="Helical" evidence="10">
    <location>
        <begin position="380"/>
        <end position="404"/>
    </location>
</feature>
<dbReference type="PANTHER" id="PTHR43495:SF2">
    <property type="entry name" value="D-SERINE_D-ALANINE_GLYCINE TRANSPORTER"/>
    <property type="match status" value="1"/>
</dbReference>
<dbReference type="FunFam" id="1.20.1740.10:FF:000001">
    <property type="entry name" value="Amino acid permease"/>
    <property type="match status" value="1"/>
</dbReference>
<keyword evidence="4" id="KW-1003">Cell membrane</keyword>
<dbReference type="EMBL" id="JROM01000022">
    <property type="protein sequence ID" value="KHE74305.1"/>
    <property type="molecule type" value="Genomic_DNA"/>
</dbReference>
<comment type="similarity">
    <text evidence="2">Belongs to the amino acid-polyamine-organocation (APC) superfamily. Amino acid transporter (AAT) (TC 2.A.3.1) family.</text>
</comment>
<feature type="transmembrane region" description="Helical" evidence="10">
    <location>
        <begin position="99"/>
        <end position="125"/>
    </location>
</feature>
<dbReference type="PANTHER" id="PTHR43495">
    <property type="entry name" value="GABA PERMEASE"/>
    <property type="match status" value="1"/>
</dbReference>
<dbReference type="PIRSF" id="PIRSF006060">
    <property type="entry name" value="AA_transporter"/>
    <property type="match status" value="1"/>
</dbReference>
<feature type="compositionally biased region" description="Polar residues" evidence="9">
    <location>
        <begin position="10"/>
        <end position="23"/>
    </location>
</feature>
<comment type="caution">
    <text evidence="12">The sequence shown here is derived from an EMBL/GenBank/DDBJ whole genome shotgun (WGS) entry which is preliminary data.</text>
</comment>
<evidence type="ECO:0000256" key="10">
    <source>
        <dbReference type="SAM" id="Phobius"/>
    </source>
</evidence>
<evidence type="ECO:0000256" key="5">
    <source>
        <dbReference type="ARBA" id="ARBA00022692"/>
    </source>
</evidence>
<feature type="transmembrane region" description="Helical" evidence="10">
    <location>
        <begin position="261"/>
        <end position="280"/>
    </location>
</feature>
<evidence type="ECO:0000256" key="9">
    <source>
        <dbReference type="SAM" id="MobiDB-lite"/>
    </source>
</evidence>
<feature type="transmembrane region" description="Helical" evidence="10">
    <location>
        <begin position="425"/>
        <end position="443"/>
    </location>
</feature>
<comment type="subcellular location">
    <subcellularLocation>
        <location evidence="1">Cell membrane</location>
        <topology evidence="1">Multi-pass membrane protein</topology>
    </subcellularLocation>
</comment>
<feature type="transmembrane region" description="Helical" evidence="10">
    <location>
        <begin position="292"/>
        <end position="313"/>
    </location>
</feature>
<feature type="region of interest" description="Disordered" evidence="9">
    <location>
        <begin position="1"/>
        <end position="31"/>
    </location>
</feature>
<evidence type="ECO:0000256" key="3">
    <source>
        <dbReference type="ARBA" id="ARBA00022448"/>
    </source>
</evidence>
<proteinExistence type="inferred from homology"/>
<dbReference type="Proteomes" id="UP000030664">
    <property type="component" value="Unassembled WGS sequence"/>
</dbReference>
<keyword evidence="8 10" id="KW-0472">Membrane</keyword>
<keyword evidence="3" id="KW-0813">Transport</keyword>
<evidence type="ECO:0000313" key="13">
    <source>
        <dbReference type="Proteomes" id="UP000030664"/>
    </source>
</evidence>
<evidence type="ECO:0000256" key="4">
    <source>
        <dbReference type="ARBA" id="ARBA00022475"/>
    </source>
</evidence>
<evidence type="ECO:0000259" key="11">
    <source>
        <dbReference type="Pfam" id="PF00324"/>
    </source>
</evidence>
<evidence type="ECO:0000313" key="12">
    <source>
        <dbReference type="EMBL" id="KHE74305.1"/>
    </source>
</evidence>
<name>A0A0B0DC03_9MICC</name>
<dbReference type="InterPro" id="IPR004841">
    <property type="entry name" value="AA-permease/SLC12A_dom"/>
</dbReference>
<evidence type="ECO:0000256" key="7">
    <source>
        <dbReference type="ARBA" id="ARBA00022989"/>
    </source>
</evidence>
<keyword evidence="5 10" id="KW-0812">Transmembrane</keyword>
<protein>
    <submittedName>
        <fullName evidence="12">Amino acid permease</fullName>
    </submittedName>
</protein>
<dbReference type="GO" id="GO:0005886">
    <property type="term" value="C:plasma membrane"/>
    <property type="evidence" value="ECO:0007669"/>
    <property type="project" value="UniProtKB-SubCell"/>
</dbReference>
<feature type="transmembrane region" description="Helical" evidence="10">
    <location>
        <begin position="356"/>
        <end position="374"/>
    </location>
</feature>
<dbReference type="GO" id="GO:0055085">
    <property type="term" value="P:transmembrane transport"/>
    <property type="evidence" value="ECO:0007669"/>
    <property type="project" value="InterPro"/>
</dbReference>
<feature type="transmembrane region" description="Helical" evidence="10">
    <location>
        <begin position="215"/>
        <end position="240"/>
    </location>
</feature>
<dbReference type="eggNOG" id="COG1113">
    <property type="taxonomic scope" value="Bacteria"/>
</dbReference>
<feature type="transmembrane region" description="Helical" evidence="10">
    <location>
        <begin position="449"/>
        <end position="469"/>
    </location>
</feature>
<feature type="transmembrane region" description="Helical" evidence="10">
    <location>
        <begin position="137"/>
        <end position="159"/>
    </location>
</feature>
<sequence length="497" mass="53929">MGARPGVPSDSMTNSSTAVSPQHTHSEPSRGLSNRHIQLIAIGGAIGTGLFMGSGRTISLAGPAVVFVYVVIGFFLFFMMRAMGELLLSNLRYKTFADFAADLIGPWAGFFVGWSYWFCWIVTAIAELVAITGYVQFWWAAVPLWLPTVLVVVIVFLLNAVSVKNFGEMEFWFALIKIVAILALIVVGAIMALTHFASPDGHTAQLANLWNDGGWFPNGAMGVVAGFQIAVFAFVGIELVGTTAAEARDPRTTLPRAINSVPVRILIFYVGSLLAILVVTPWRSINPEQSPFVAMFALAGLAGAASVVNFVVLTSAMSSSNSGVFSTSRMMFGLSAEGSAPGIFKGLNRVGVPVRALYLTAGILLLTIPVLYAGDSIIEAFTLITSVASLLFVFVWSMILISYIRYRMKFPERHATSEYKMPGGVVMCAVVLAFFVFVAWALSTDPQTATGLVAVAAWLVVLGISWAFVRRTESHRQTFEWFKQEMARPVEHEHPSR</sequence>
<feature type="domain" description="Amino acid permease/ SLC12A" evidence="11">
    <location>
        <begin position="36"/>
        <end position="462"/>
    </location>
</feature>
<dbReference type="AlphaFoldDB" id="A0A0B0DC03"/>
<reference evidence="12 13" key="1">
    <citation type="submission" date="2014-09" db="EMBL/GenBank/DDBJ databases">
        <title>High-quality draft genome sequence of Kocuria marina SO9-6, an actinobacterium isolated from a copper mine.</title>
        <authorList>
            <person name="Castro D.B."/>
            <person name="Pereira L.B."/>
            <person name="Silva M.V."/>
            <person name="Silva B.P."/>
            <person name="Zanardi B.R."/>
            <person name="Carlos C."/>
            <person name="Belgini D.R."/>
            <person name="Limache E.G."/>
            <person name="Lacerda G.V."/>
            <person name="Nery M.B."/>
            <person name="Gomes M.B."/>
            <person name="Souza S."/>
            <person name="Silva T.M."/>
            <person name="Rodrigues V.D."/>
            <person name="Paulino L.C."/>
            <person name="Vicentini R."/>
            <person name="Ferraz L.F."/>
            <person name="Ottoboni L.M."/>
        </authorList>
    </citation>
    <scope>NUCLEOTIDE SEQUENCE [LARGE SCALE GENOMIC DNA]</scope>
    <source>
        <strain evidence="12 13">SO9-6</strain>
    </source>
</reference>
<dbReference type="Pfam" id="PF00324">
    <property type="entry name" value="AA_permease"/>
    <property type="match status" value="1"/>
</dbReference>
<organism evidence="12 13">
    <name type="scientific">Kocuria marina</name>
    <dbReference type="NCBI Taxonomy" id="223184"/>
    <lineage>
        <taxon>Bacteria</taxon>
        <taxon>Bacillati</taxon>
        <taxon>Actinomycetota</taxon>
        <taxon>Actinomycetes</taxon>
        <taxon>Micrococcales</taxon>
        <taxon>Micrococcaceae</taxon>
        <taxon>Kocuria</taxon>
    </lineage>
</organism>
<keyword evidence="6" id="KW-0029">Amino-acid transport</keyword>
<evidence type="ECO:0000256" key="8">
    <source>
        <dbReference type="ARBA" id="ARBA00023136"/>
    </source>
</evidence>
<dbReference type="InterPro" id="IPR004840">
    <property type="entry name" value="Amino_acid_permease_CS"/>
</dbReference>
<keyword evidence="7 10" id="KW-1133">Transmembrane helix</keyword>
<dbReference type="STRING" id="223184.AS25_07995"/>
<feature type="transmembrane region" description="Helical" evidence="10">
    <location>
        <begin position="171"/>
        <end position="195"/>
    </location>
</feature>
<evidence type="ECO:0000256" key="2">
    <source>
        <dbReference type="ARBA" id="ARBA00008583"/>
    </source>
</evidence>
<dbReference type="GO" id="GO:0006865">
    <property type="term" value="P:amino acid transport"/>
    <property type="evidence" value="ECO:0007669"/>
    <property type="project" value="UniProtKB-KW"/>
</dbReference>
<dbReference type="PROSITE" id="PS00218">
    <property type="entry name" value="AMINO_ACID_PERMEASE_1"/>
    <property type="match status" value="1"/>
</dbReference>
<evidence type="ECO:0000256" key="6">
    <source>
        <dbReference type="ARBA" id="ARBA00022970"/>
    </source>
</evidence>
<evidence type="ECO:0000256" key="1">
    <source>
        <dbReference type="ARBA" id="ARBA00004651"/>
    </source>
</evidence>
<feature type="transmembrane region" description="Helical" evidence="10">
    <location>
        <begin position="60"/>
        <end position="78"/>
    </location>
</feature>
<dbReference type="Gene3D" id="1.20.1740.10">
    <property type="entry name" value="Amino acid/polyamine transporter I"/>
    <property type="match status" value="1"/>
</dbReference>
<accession>A0A0B0DC03</accession>
<gene>
    <name evidence="12" type="ORF">AS25_07995</name>
</gene>